<protein>
    <submittedName>
        <fullName evidence="1">Uncharacterized protein</fullName>
    </submittedName>
</protein>
<dbReference type="AlphaFoldDB" id="A0A1W1E571"/>
<dbReference type="EMBL" id="FPIA01000119">
    <property type="protein sequence ID" value="SFV89079.1"/>
    <property type="molecule type" value="Genomic_DNA"/>
</dbReference>
<gene>
    <name evidence="1" type="ORF">MNB_SUP05-SYMBIONT-7-246</name>
</gene>
<organism evidence="1">
    <name type="scientific">hydrothermal vent metagenome</name>
    <dbReference type="NCBI Taxonomy" id="652676"/>
    <lineage>
        <taxon>unclassified sequences</taxon>
        <taxon>metagenomes</taxon>
        <taxon>ecological metagenomes</taxon>
    </lineage>
</organism>
<accession>A0A1W1E571</accession>
<proteinExistence type="predicted"/>
<sequence length="37" mass="4336">MVVTKYLTFNPINKAITLFVHAGDFPLHSRPNFVYRQ</sequence>
<name>A0A1W1E571_9ZZZZ</name>
<reference evidence="1" key="1">
    <citation type="submission" date="2016-10" db="EMBL/GenBank/DDBJ databases">
        <authorList>
            <person name="de Groot N.N."/>
        </authorList>
    </citation>
    <scope>NUCLEOTIDE SEQUENCE</scope>
</reference>
<evidence type="ECO:0000313" key="1">
    <source>
        <dbReference type="EMBL" id="SFV89079.1"/>
    </source>
</evidence>